<evidence type="ECO:0000313" key="2">
    <source>
        <dbReference type="EMBL" id="TWF73584.1"/>
    </source>
</evidence>
<evidence type="ECO:0000256" key="1">
    <source>
        <dbReference type="SAM" id="Phobius"/>
    </source>
</evidence>
<gene>
    <name evidence="2" type="ORF">FHX73_15197</name>
</gene>
<evidence type="ECO:0000313" key="3">
    <source>
        <dbReference type="Proteomes" id="UP000317940"/>
    </source>
</evidence>
<comment type="caution">
    <text evidence="2">The sequence shown here is derived from an EMBL/GenBank/DDBJ whole genome shotgun (WGS) entry which is preliminary data.</text>
</comment>
<feature type="transmembrane region" description="Helical" evidence="1">
    <location>
        <begin position="69"/>
        <end position="95"/>
    </location>
</feature>
<reference evidence="2 3" key="1">
    <citation type="submission" date="2019-06" db="EMBL/GenBank/DDBJ databases">
        <title>Sequencing the genomes of 1000 actinobacteria strains.</title>
        <authorList>
            <person name="Klenk H.-P."/>
        </authorList>
    </citation>
    <scope>NUCLEOTIDE SEQUENCE [LARGE SCALE GENOMIC DNA]</scope>
    <source>
        <strain evidence="2 3">DSM 44826</strain>
    </source>
</reference>
<protein>
    <submittedName>
        <fullName evidence="2">Uncharacterized protein</fullName>
    </submittedName>
</protein>
<feature type="transmembrane region" description="Helical" evidence="1">
    <location>
        <begin position="12"/>
        <end position="31"/>
    </location>
</feature>
<keyword evidence="1" id="KW-0472">Membrane</keyword>
<dbReference type="Proteomes" id="UP000317940">
    <property type="component" value="Unassembled WGS sequence"/>
</dbReference>
<keyword evidence="3" id="KW-1185">Reference proteome</keyword>
<dbReference type="AlphaFoldDB" id="A0A561SFD8"/>
<proteinExistence type="predicted"/>
<feature type="transmembrane region" description="Helical" evidence="1">
    <location>
        <begin position="37"/>
        <end position="57"/>
    </location>
</feature>
<accession>A0A561SFD8</accession>
<dbReference type="EMBL" id="VIWT01000005">
    <property type="protein sequence ID" value="TWF73584.1"/>
    <property type="molecule type" value="Genomic_DNA"/>
</dbReference>
<sequence>MGSIRPVKIIALIRRRLVLGLWPLLLGAFVAGASGKWWGLGEAVALYSWWVPAMLLTRMTVTRRRQFRAFLYFAFVFLGYAMSTVFFGIVAGIPFHVLTRWPVGEVCVPLSLVLGVGLVLAMWPAQRRFYAEQRARAAAGA</sequence>
<organism evidence="2 3">
    <name type="scientific">Kitasatospora viridis</name>
    <dbReference type="NCBI Taxonomy" id="281105"/>
    <lineage>
        <taxon>Bacteria</taxon>
        <taxon>Bacillati</taxon>
        <taxon>Actinomycetota</taxon>
        <taxon>Actinomycetes</taxon>
        <taxon>Kitasatosporales</taxon>
        <taxon>Streptomycetaceae</taxon>
        <taxon>Kitasatospora</taxon>
    </lineage>
</organism>
<name>A0A561SFD8_9ACTN</name>
<feature type="transmembrane region" description="Helical" evidence="1">
    <location>
        <begin position="101"/>
        <end position="123"/>
    </location>
</feature>
<keyword evidence="1" id="KW-1133">Transmembrane helix</keyword>
<keyword evidence="1" id="KW-0812">Transmembrane</keyword>